<feature type="transmembrane region" description="Helical" evidence="6">
    <location>
        <begin position="143"/>
        <end position="161"/>
    </location>
</feature>
<keyword evidence="5 6" id="KW-0472">Membrane</keyword>
<organism evidence="7 8">
    <name type="scientific">Vitreoscilla stercoraria</name>
    <dbReference type="NCBI Taxonomy" id="61"/>
    <lineage>
        <taxon>Bacteria</taxon>
        <taxon>Pseudomonadati</taxon>
        <taxon>Pseudomonadota</taxon>
        <taxon>Betaproteobacteria</taxon>
        <taxon>Neisseriales</taxon>
        <taxon>Neisseriaceae</taxon>
        <taxon>Vitreoscilla</taxon>
    </lineage>
</organism>
<comment type="subcellular location">
    <subcellularLocation>
        <location evidence="1">Cell membrane</location>
        <topology evidence="1">Multi-pass membrane protein</topology>
    </subcellularLocation>
</comment>
<keyword evidence="2" id="KW-1003">Cell membrane</keyword>
<evidence type="ECO:0000256" key="4">
    <source>
        <dbReference type="ARBA" id="ARBA00022989"/>
    </source>
</evidence>
<dbReference type="InterPro" id="IPR006214">
    <property type="entry name" value="Bax_inhibitor_1-related"/>
</dbReference>
<evidence type="ECO:0000256" key="2">
    <source>
        <dbReference type="ARBA" id="ARBA00022475"/>
    </source>
</evidence>
<evidence type="ECO:0000256" key="5">
    <source>
        <dbReference type="ARBA" id="ARBA00023136"/>
    </source>
</evidence>
<proteinExistence type="inferred from homology"/>
<evidence type="ECO:0000256" key="6">
    <source>
        <dbReference type="RuleBase" id="RU004379"/>
    </source>
</evidence>
<feature type="transmembrane region" description="Helical" evidence="6">
    <location>
        <begin position="196"/>
        <end position="220"/>
    </location>
</feature>
<evidence type="ECO:0000256" key="1">
    <source>
        <dbReference type="ARBA" id="ARBA00004651"/>
    </source>
</evidence>
<gene>
    <name evidence="7" type="ORF">LVJ81_02295</name>
</gene>
<dbReference type="EMBL" id="CP091512">
    <property type="protein sequence ID" value="UOO92893.1"/>
    <property type="molecule type" value="Genomic_DNA"/>
</dbReference>
<evidence type="ECO:0000256" key="3">
    <source>
        <dbReference type="ARBA" id="ARBA00022692"/>
    </source>
</evidence>
<comment type="similarity">
    <text evidence="6">Belongs to the BI1 family.</text>
</comment>
<feature type="transmembrane region" description="Helical" evidence="6">
    <location>
        <begin position="50"/>
        <end position="71"/>
    </location>
</feature>
<dbReference type="Pfam" id="PF01027">
    <property type="entry name" value="Bax1-I"/>
    <property type="match status" value="1"/>
</dbReference>
<feature type="transmembrane region" description="Helical" evidence="6">
    <location>
        <begin position="83"/>
        <end position="105"/>
    </location>
</feature>
<dbReference type="PANTHER" id="PTHR23291">
    <property type="entry name" value="BAX INHIBITOR-RELATED"/>
    <property type="match status" value="1"/>
</dbReference>
<feature type="transmembrane region" description="Helical" evidence="6">
    <location>
        <begin position="23"/>
        <end position="44"/>
    </location>
</feature>
<feature type="transmembrane region" description="Helical" evidence="6">
    <location>
        <begin position="167"/>
        <end position="184"/>
    </location>
</feature>
<reference evidence="7" key="2">
    <citation type="journal article" date="2022" name="Res Sq">
        <title>Evolution of multicellular longitudinally dividing oral cavity symbionts (Neisseriaceae).</title>
        <authorList>
            <person name="Nyongesa S."/>
            <person name="Weber P."/>
            <person name="Bernet E."/>
            <person name="Pullido F."/>
            <person name="Nieckarz M."/>
            <person name="Delaby M."/>
            <person name="Nieves C."/>
            <person name="Viehboeck T."/>
            <person name="Krause N."/>
            <person name="Rivera-Millot A."/>
            <person name="Nakamura A."/>
            <person name="Vischer N."/>
            <person name="VanNieuwenhze M."/>
            <person name="Brun Y."/>
            <person name="Cava F."/>
            <person name="Bulgheresi S."/>
            <person name="Veyrier F."/>
        </authorList>
    </citation>
    <scope>NUCLEOTIDE SEQUENCE</scope>
    <source>
        <strain evidence="7">SAG 1488-6</strain>
    </source>
</reference>
<dbReference type="Proteomes" id="UP000832034">
    <property type="component" value="Chromosome"/>
</dbReference>
<dbReference type="PANTHER" id="PTHR23291:SF115">
    <property type="entry name" value="MODULATOR OF FTSH PROTEASE YCCA"/>
    <property type="match status" value="1"/>
</dbReference>
<keyword evidence="8" id="KW-1185">Reference proteome</keyword>
<keyword evidence="4 6" id="KW-1133">Transmembrane helix</keyword>
<keyword evidence="3 6" id="KW-0812">Transmembrane</keyword>
<evidence type="ECO:0000313" key="7">
    <source>
        <dbReference type="EMBL" id="UOO92893.1"/>
    </source>
</evidence>
<protein>
    <submittedName>
        <fullName evidence="7">Bax inhibitor-1 family protein</fullName>
    </submittedName>
</protein>
<name>A0ABY4EC15_VITST</name>
<reference evidence="7" key="1">
    <citation type="submission" date="2021-12" db="EMBL/GenBank/DDBJ databases">
        <authorList>
            <person name="Veyrier F.J."/>
        </authorList>
    </citation>
    <scope>NUCLEOTIDE SEQUENCE</scope>
    <source>
        <strain evidence="7">SAG 1488-6</strain>
    </source>
</reference>
<feature type="transmembrane region" description="Helical" evidence="6">
    <location>
        <begin position="111"/>
        <end position="131"/>
    </location>
</feature>
<sequence length="226" mass="23957">MTNKMANPVSGSISSQKFVLSKAYLLLAVSFIPCALGALAGAVVNPMALLGGGWMGIILFFAFLYGMVFFIEKNRYNKIGIALLQVFTFSMGMMIGPVLGMLLGSAAGTQIVFSAAIMTVAVFAAMTFAAHKSKADTAAMSRFLLVGAVVLMTAVIANLFFKIPAVSLAISAVFVVFSSLMIMWQTKAVIEGGETSYISAALTIFISIYNIFSNLLHLLMALTGND</sequence>
<dbReference type="RefSeq" id="WP_019957237.1">
    <property type="nucleotide sequence ID" value="NZ_CP091512.1"/>
</dbReference>
<accession>A0ABY4EC15</accession>
<evidence type="ECO:0000313" key="8">
    <source>
        <dbReference type="Proteomes" id="UP000832034"/>
    </source>
</evidence>